<name>A0A445C5N0_ARAHY</name>
<dbReference type="EMBL" id="SDMP01000007">
    <property type="protein sequence ID" value="RYR46191.1"/>
    <property type="molecule type" value="Genomic_DNA"/>
</dbReference>
<accession>A0A445C5N0</accession>
<dbReference type="AlphaFoldDB" id="A0A445C5N0"/>
<organism evidence="1 2">
    <name type="scientific">Arachis hypogaea</name>
    <name type="common">Peanut</name>
    <dbReference type="NCBI Taxonomy" id="3818"/>
    <lineage>
        <taxon>Eukaryota</taxon>
        <taxon>Viridiplantae</taxon>
        <taxon>Streptophyta</taxon>
        <taxon>Embryophyta</taxon>
        <taxon>Tracheophyta</taxon>
        <taxon>Spermatophyta</taxon>
        <taxon>Magnoliopsida</taxon>
        <taxon>eudicotyledons</taxon>
        <taxon>Gunneridae</taxon>
        <taxon>Pentapetalae</taxon>
        <taxon>rosids</taxon>
        <taxon>fabids</taxon>
        <taxon>Fabales</taxon>
        <taxon>Fabaceae</taxon>
        <taxon>Papilionoideae</taxon>
        <taxon>50 kb inversion clade</taxon>
        <taxon>dalbergioids sensu lato</taxon>
        <taxon>Dalbergieae</taxon>
        <taxon>Pterocarpus clade</taxon>
        <taxon>Arachis</taxon>
    </lineage>
</organism>
<evidence type="ECO:0008006" key="3">
    <source>
        <dbReference type="Google" id="ProtNLM"/>
    </source>
</evidence>
<comment type="caution">
    <text evidence="1">The sequence shown here is derived from an EMBL/GenBank/DDBJ whole genome shotgun (WGS) entry which is preliminary data.</text>
</comment>
<evidence type="ECO:0000313" key="1">
    <source>
        <dbReference type="EMBL" id="RYR46191.1"/>
    </source>
</evidence>
<dbReference type="Gene3D" id="3.80.10.10">
    <property type="entry name" value="Ribonuclease Inhibitor"/>
    <property type="match status" value="1"/>
</dbReference>
<sequence>MIWFYDETPSTEAWTNGFVGSIPPSLGNLSSLEKLSLALNHLEGSITLALGRLFEFESFRFESIDRSLKVPK</sequence>
<gene>
    <name evidence="1" type="ORF">Ahy_A07g031949</name>
</gene>
<proteinExistence type="predicted"/>
<evidence type="ECO:0000313" key="2">
    <source>
        <dbReference type="Proteomes" id="UP000289738"/>
    </source>
</evidence>
<dbReference type="InterPro" id="IPR032675">
    <property type="entry name" value="LRR_dom_sf"/>
</dbReference>
<dbReference type="SUPFAM" id="SSF52058">
    <property type="entry name" value="L domain-like"/>
    <property type="match status" value="1"/>
</dbReference>
<protein>
    <recommendedName>
        <fullName evidence="3">LRR receptor-like serine/threonine-protein kinase</fullName>
    </recommendedName>
</protein>
<keyword evidence="2" id="KW-1185">Reference proteome</keyword>
<dbReference type="Proteomes" id="UP000289738">
    <property type="component" value="Chromosome A07"/>
</dbReference>
<reference evidence="1 2" key="1">
    <citation type="submission" date="2019-01" db="EMBL/GenBank/DDBJ databases">
        <title>Sequencing of cultivated peanut Arachis hypogaea provides insights into genome evolution and oil improvement.</title>
        <authorList>
            <person name="Chen X."/>
        </authorList>
    </citation>
    <scope>NUCLEOTIDE SEQUENCE [LARGE SCALE GENOMIC DNA]</scope>
    <source>
        <strain evidence="2">cv. Fuhuasheng</strain>
        <tissue evidence="1">Leaves</tissue>
    </source>
</reference>